<dbReference type="Pfam" id="PF14223">
    <property type="entry name" value="Retrotran_gag_2"/>
    <property type="match status" value="1"/>
</dbReference>
<dbReference type="AlphaFoldDB" id="A0A8K0KJM0"/>
<name>A0A8K0KJM0_LADFU</name>
<reference evidence="1" key="2">
    <citation type="submission" date="2017-10" db="EMBL/GenBank/DDBJ databases">
        <title>Ladona fulva Genome sequencing and assembly.</title>
        <authorList>
            <person name="Murali S."/>
            <person name="Richards S."/>
            <person name="Bandaranaike D."/>
            <person name="Bellair M."/>
            <person name="Blankenburg K."/>
            <person name="Chao H."/>
            <person name="Dinh H."/>
            <person name="Doddapaneni H."/>
            <person name="Dugan-Rocha S."/>
            <person name="Elkadiri S."/>
            <person name="Gnanaolivu R."/>
            <person name="Hernandez B."/>
            <person name="Skinner E."/>
            <person name="Javaid M."/>
            <person name="Lee S."/>
            <person name="Li M."/>
            <person name="Ming W."/>
            <person name="Munidasa M."/>
            <person name="Muniz J."/>
            <person name="Nguyen L."/>
            <person name="Hughes D."/>
            <person name="Osuji N."/>
            <person name="Pu L.-L."/>
            <person name="Puazo M."/>
            <person name="Qu C."/>
            <person name="Quiroz J."/>
            <person name="Raj R."/>
            <person name="Weissenberger G."/>
            <person name="Xin Y."/>
            <person name="Zou X."/>
            <person name="Han Y."/>
            <person name="Worley K."/>
            <person name="Muzny D."/>
            <person name="Gibbs R."/>
        </authorList>
    </citation>
    <scope>NUCLEOTIDE SEQUENCE</scope>
    <source>
        <strain evidence="1">Sampled in the wild</strain>
    </source>
</reference>
<keyword evidence="2" id="KW-1185">Reference proteome</keyword>
<evidence type="ECO:0000313" key="1">
    <source>
        <dbReference type="EMBL" id="KAG8235493.1"/>
    </source>
</evidence>
<proteinExistence type="predicted"/>
<reference evidence="1" key="1">
    <citation type="submission" date="2013-04" db="EMBL/GenBank/DDBJ databases">
        <authorList>
            <person name="Qu J."/>
            <person name="Murali S.C."/>
            <person name="Bandaranaike D."/>
            <person name="Bellair M."/>
            <person name="Blankenburg K."/>
            <person name="Chao H."/>
            <person name="Dinh H."/>
            <person name="Doddapaneni H."/>
            <person name="Downs B."/>
            <person name="Dugan-Rocha S."/>
            <person name="Elkadiri S."/>
            <person name="Gnanaolivu R.D."/>
            <person name="Hernandez B."/>
            <person name="Javaid M."/>
            <person name="Jayaseelan J.C."/>
            <person name="Lee S."/>
            <person name="Li M."/>
            <person name="Ming W."/>
            <person name="Munidasa M."/>
            <person name="Muniz J."/>
            <person name="Nguyen L."/>
            <person name="Ongeri F."/>
            <person name="Osuji N."/>
            <person name="Pu L.-L."/>
            <person name="Puazo M."/>
            <person name="Qu C."/>
            <person name="Quiroz J."/>
            <person name="Raj R."/>
            <person name="Weissenberger G."/>
            <person name="Xin Y."/>
            <person name="Zou X."/>
            <person name="Han Y."/>
            <person name="Richards S."/>
            <person name="Worley K."/>
            <person name="Muzny D."/>
            <person name="Gibbs R."/>
        </authorList>
    </citation>
    <scope>NUCLEOTIDE SEQUENCE</scope>
    <source>
        <strain evidence="1">Sampled in the wild</strain>
    </source>
</reference>
<accession>A0A8K0KJM0</accession>
<comment type="caution">
    <text evidence="1">The sequence shown here is derived from an EMBL/GenBank/DDBJ whole genome shotgun (WGS) entry which is preliminary data.</text>
</comment>
<sequence length="255" mass="29070">MVKDNYNTWAMQIEAVMVKNRTWKYVDGLSTALQVWERLKSEFASTSPVKKVGLLKHTSTYKICKGEDIHSQLMDFFDITAQLEGLEIANFDVFHGAIEAHDKLPRPEWLQEKILEEFNSQNQKNRGIASPKQCGSRKAKDKDNTFRYKCFRCHHYRHKASECLEKDACGKYAGEFSSKIAESVDDTFQVSERTETETLRVMRSTGQERWCLDSGCTSYMCNNNGLLIDKLKTVENGRLLLASDACISVEAKGVA</sequence>
<dbReference type="EMBL" id="KZ308916">
    <property type="protein sequence ID" value="KAG8235493.1"/>
    <property type="molecule type" value="Genomic_DNA"/>
</dbReference>
<dbReference type="Proteomes" id="UP000792457">
    <property type="component" value="Unassembled WGS sequence"/>
</dbReference>
<evidence type="ECO:0000313" key="2">
    <source>
        <dbReference type="Proteomes" id="UP000792457"/>
    </source>
</evidence>
<protein>
    <submittedName>
        <fullName evidence="1">Uncharacterized protein</fullName>
    </submittedName>
</protein>
<dbReference type="OrthoDB" id="7697411at2759"/>
<gene>
    <name evidence="1" type="ORF">J437_LFUL015720</name>
</gene>
<organism evidence="1 2">
    <name type="scientific">Ladona fulva</name>
    <name type="common">Scarce chaser dragonfly</name>
    <name type="synonym">Libellula fulva</name>
    <dbReference type="NCBI Taxonomy" id="123851"/>
    <lineage>
        <taxon>Eukaryota</taxon>
        <taxon>Metazoa</taxon>
        <taxon>Ecdysozoa</taxon>
        <taxon>Arthropoda</taxon>
        <taxon>Hexapoda</taxon>
        <taxon>Insecta</taxon>
        <taxon>Pterygota</taxon>
        <taxon>Palaeoptera</taxon>
        <taxon>Odonata</taxon>
        <taxon>Epiprocta</taxon>
        <taxon>Anisoptera</taxon>
        <taxon>Libelluloidea</taxon>
        <taxon>Libellulidae</taxon>
        <taxon>Ladona</taxon>
    </lineage>
</organism>